<evidence type="ECO:0000259" key="4">
    <source>
        <dbReference type="Pfam" id="PF04500"/>
    </source>
</evidence>
<protein>
    <recommendedName>
        <fullName evidence="4">FLYWCH-type domain-containing protein</fullName>
    </recommendedName>
</protein>
<proteinExistence type="predicted"/>
<name>A0AAV5SWM1_9BILA</name>
<reference evidence="5" key="1">
    <citation type="submission" date="2023-10" db="EMBL/GenBank/DDBJ databases">
        <title>Genome assembly of Pristionchus species.</title>
        <authorList>
            <person name="Yoshida K."/>
            <person name="Sommer R.J."/>
        </authorList>
    </citation>
    <scope>NUCLEOTIDE SEQUENCE</scope>
    <source>
        <strain evidence="5">RS0144</strain>
    </source>
</reference>
<evidence type="ECO:0000313" key="5">
    <source>
        <dbReference type="EMBL" id="GMS87319.1"/>
    </source>
</evidence>
<gene>
    <name evidence="5" type="ORF">PENTCL1PPCAC_9494</name>
</gene>
<evidence type="ECO:0000256" key="2">
    <source>
        <dbReference type="ARBA" id="ARBA00022771"/>
    </source>
</evidence>
<dbReference type="EMBL" id="BTSX01000003">
    <property type="protein sequence ID" value="GMS87319.1"/>
    <property type="molecule type" value="Genomic_DNA"/>
</dbReference>
<comment type="caution">
    <text evidence="5">The sequence shown here is derived from an EMBL/GenBank/DDBJ whole genome shotgun (WGS) entry which is preliminary data.</text>
</comment>
<feature type="non-terminal residue" evidence="5">
    <location>
        <position position="1"/>
    </location>
</feature>
<keyword evidence="3" id="KW-0862">Zinc</keyword>
<dbReference type="Gene3D" id="2.20.25.240">
    <property type="match status" value="1"/>
</dbReference>
<sequence>VTFSAYNPNLPQVVTSFKGKQKLLYQGYRYNIYRDLPERNFKSWRCVCAKRMPYSSAWCKCRAETHMADQCASTKGDHTHPPNHLVAELELIKSQLYTAAIQHPEMAVGDLVDQAAAHLSEGIYFQDSDSLKKSLQHARYRVDHPRKSRKTPAGGHMIPDNAPIFPPVAFSQLGYGYSEEFSPDLNVIATILSKLPRPDGHHSPLPSVVDRPTNIDPHPTSILSGSFDSCSLSSIRVSAALKAAQQV</sequence>
<feature type="non-terminal residue" evidence="5">
    <location>
        <position position="247"/>
    </location>
</feature>
<feature type="domain" description="FLYWCH-type" evidence="4">
    <location>
        <begin position="14"/>
        <end position="80"/>
    </location>
</feature>
<keyword evidence="2" id="KW-0863">Zinc-finger</keyword>
<evidence type="ECO:0000313" key="6">
    <source>
        <dbReference type="Proteomes" id="UP001432027"/>
    </source>
</evidence>
<dbReference type="Proteomes" id="UP001432027">
    <property type="component" value="Unassembled WGS sequence"/>
</dbReference>
<keyword evidence="6" id="KW-1185">Reference proteome</keyword>
<evidence type="ECO:0000256" key="3">
    <source>
        <dbReference type="ARBA" id="ARBA00022833"/>
    </source>
</evidence>
<dbReference type="Pfam" id="PF04500">
    <property type="entry name" value="FLYWCH"/>
    <property type="match status" value="1"/>
</dbReference>
<evidence type="ECO:0000256" key="1">
    <source>
        <dbReference type="ARBA" id="ARBA00022723"/>
    </source>
</evidence>
<dbReference type="AlphaFoldDB" id="A0AAV5SWM1"/>
<accession>A0AAV5SWM1</accession>
<dbReference type="GO" id="GO:0008270">
    <property type="term" value="F:zinc ion binding"/>
    <property type="evidence" value="ECO:0007669"/>
    <property type="project" value="UniProtKB-KW"/>
</dbReference>
<dbReference type="InterPro" id="IPR007588">
    <property type="entry name" value="Znf_FLYWCH"/>
</dbReference>
<organism evidence="5 6">
    <name type="scientific">Pristionchus entomophagus</name>
    <dbReference type="NCBI Taxonomy" id="358040"/>
    <lineage>
        <taxon>Eukaryota</taxon>
        <taxon>Metazoa</taxon>
        <taxon>Ecdysozoa</taxon>
        <taxon>Nematoda</taxon>
        <taxon>Chromadorea</taxon>
        <taxon>Rhabditida</taxon>
        <taxon>Rhabditina</taxon>
        <taxon>Diplogasteromorpha</taxon>
        <taxon>Diplogasteroidea</taxon>
        <taxon>Neodiplogasteridae</taxon>
        <taxon>Pristionchus</taxon>
    </lineage>
</organism>
<keyword evidence="1" id="KW-0479">Metal-binding</keyword>